<comment type="caution">
    <text evidence="1">The sequence shown here is derived from an EMBL/GenBank/DDBJ whole genome shotgun (WGS) entry which is preliminary data.</text>
</comment>
<evidence type="ECO:0000313" key="1">
    <source>
        <dbReference type="EMBL" id="KAI6082404.1"/>
    </source>
</evidence>
<dbReference type="EMBL" id="MU394371">
    <property type="protein sequence ID" value="KAI6082404.1"/>
    <property type="molecule type" value="Genomic_DNA"/>
</dbReference>
<sequence>MYGQKSLDKNYLIYCHRCLEAVSLVGDETQDWYALVMVCPACLPAVCLAMGTNVSEAKHNAVFDICLSPGCRRRLVYSNPIIRSLEGVVQCFFSNVQGLDIVPSPLTEPLLTRTGPLPIRESAHNCIWRQPTQNDCRRLPKDLFDKNWAYIADRLDVDDPSGIDMWDWRNGWPERKRVVEGYLKPAS</sequence>
<organism evidence="1 2">
    <name type="scientific">Hypoxylon rubiginosum</name>
    <dbReference type="NCBI Taxonomy" id="110542"/>
    <lineage>
        <taxon>Eukaryota</taxon>
        <taxon>Fungi</taxon>
        <taxon>Dikarya</taxon>
        <taxon>Ascomycota</taxon>
        <taxon>Pezizomycotina</taxon>
        <taxon>Sordariomycetes</taxon>
        <taxon>Xylariomycetidae</taxon>
        <taxon>Xylariales</taxon>
        <taxon>Hypoxylaceae</taxon>
        <taxon>Hypoxylon</taxon>
    </lineage>
</organism>
<dbReference type="Proteomes" id="UP001497680">
    <property type="component" value="Unassembled WGS sequence"/>
</dbReference>
<evidence type="ECO:0000313" key="2">
    <source>
        <dbReference type="Proteomes" id="UP001497680"/>
    </source>
</evidence>
<protein>
    <submittedName>
        <fullName evidence="1">Uncharacterized protein</fullName>
    </submittedName>
</protein>
<gene>
    <name evidence="1" type="ORF">F4821DRAFT_214612</name>
</gene>
<name>A0ACC0CPP6_9PEZI</name>
<keyword evidence="2" id="KW-1185">Reference proteome</keyword>
<reference evidence="1 2" key="1">
    <citation type="journal article" date="2022" name="New Phytol.">
        <title>Ecological generalism drives hyperdiversity of secondary metabolite gene clusters in xylarialean endophytes.</title>
        <authorList>
            <person name="Franco M.E.E."/>
            <person name="Wisecaver J.H."/>
            <person name="Arnold A.E."/>
            <person name="Ju Y.M."/>
            <person name="Slot J.C."/>
            <person name="Ahrendt S."/>
            <person name="Moore L.P."/>
            <person name="Eastman K.E."/>
            <person name="Scott K."/>
            <person name="Konkel Z."/>
            <person name="Mondo S.J."/>
            <person name="Kuo A."/>
            <person name="Hayes R.D."/>
            <person name="Haridas S."/>
            <person name="Andreopoulos B."/>
            <person name="Riley R."/>
            <person name="LaButti K."/>
            <person name="Pangilinan J."/>
            <person name="Lipzen A."/>
            <person name="Amirebrahimi M."/>
            <person name="Yan J."/>
            <person name="Adam C."/>
            <person name="Keymanesh K."/>
            <person name="Ng V."/>
            <person name="Louie K."/>
            <person name="Northen T."/>
            <person name="Drula E."/>
            <person name="Henrissat B."/>
            <person name="Hsieh H.M."/>
            <person name="Youens-Clark K."/>
            <person name="Lutzoni F."/>
            <person name="Miadlikowska J."/>
            <person name="Eastwood D.C."/>
            <person name="Hamelin R.C."/>
            <person name="Grigoriev I.V."/>
            <person name="U'Ren J.M."/>
        </authorList>
    </citation>
    <scope>NUCLEOTIDE SEQUENCE [LARGE SCALE GENOMIC DNA]</scope>
    <source>
        <strain evidence="1 2">ER1909</strain>
    </source>
</reference>
<proteinExistence type="predicted"/>
<accession>A0ACC0CPP6</accession>